<evidence type="ECO:0000256" key="3">
    <source>
        <dbReference type="ARBA" id="ARBA00022571"/>
    </source>
</evidence>
<dbReference type="NCBIfam" id="TIGR00120">
    <property type="entry name" value="ArgJ"/>
    <property type="match status" value="1"/>
</dbReference>
<dbReference type="GO" id="GO:0005737">
    <property type="term" value="C:cytoplasm"/>
    <property type="evidence" value="ECO:0007669"/>
    <property type="project" value="UniProtKB-SubCell"/>
</dbReference>
<keyword evidence="5 8" id="KW-0808">Transferase</keyword>
<comment type="pathway">
    <text evidence="8">Amino-acid biosynthesis; L-arginine biosynthesis; N(2)-acetyl-L-ornithine from L-glutamate: step 1/4.</text>
</comment>
<sequence>MFRYSEERFYEPLLKTMKNVLAEMESKQRNTMIKNITNVRGIKCWGAHIGVKSMRRDLALIYSEVPASAAAVFTQNQVVAEPIKVSRKHIADGKAQAIVVNAGNANACTGEQGLAGAEAMAETYASELGIDKDLVLVASTGIIGEPFPTDDIVEGIKENVDKLTNKSNAGAFVANAILTTDTFAKEGFIEFDVNGYEVNLGGIAKGSGMIHPNMGTMLAFLVTDVAIEPKLLKRLVKKAVDRSFNMITVDGDTSTNDMVVVLANGMAGNEVLTKEKDPGCKVFYENLENMMIHLAKLIVSDGEGSSKFVQYQVTHAPDELTARKLVRTISDSSLVKTAMFGRDPNWGRIICAAGNAGVPFDYENVDLYLGDEETQIQVLEKGVPQDYDRHYMKKLLRESHIYVKLNLNNGRATATGWGSDLTTDYVLFNSVYTT</sequence>
<keyword evidence="7 8" id="KW-0012">Acyltransferase</keyword>
<dbReference type="Gene3D" id="3.60.70.12">
    <property type="entry name" value="L-amino peptidase D-ALA esterase/amidase"/>
    <property type="match status" value="1"/>
</dbReference>
<keyword evidence="4 8" id="KW-0028">Amino-acid biosynthesis</keyword>
<keyword evidence="10" id="KW-1185">Reference proteome</keyword>
<keyword evidence="3 8" id="KW-0055">Arginine biosynthesis</keyword>
<dbReference type="HAMAP" id="MF_01106">
    <property type="entry name" value="ArgJ"/>
    <property type="match status" value="1"/>
</dbReference>
<feature type="binding site" evidence="8">
    <location>
        <position position="216"/>
    </location>
    <ligand>
        <name>substrate</name>
    </ligand>
</feature>
<gene>
    <name evidence="8 9" type="primary">argJ</name>
    <name evidence="9" type="ORF">PbJCM13498_28500</name>
</gene>
<feature type="chain" id="PRO_5024521343" description="Arginine biosynthesis bifunctional protein ArgJ alpha chain" evidence="8">
    <location>
        <begin position="1"/>
        <end position="215"/>
    </location>
</feature>
<dbReference type="Pfam" id="PF01960">
    <property type="entry name" value="ArgJ"/>
    <property type="match status" value="1"/>
</dbReference>
<evidence type="ECO:0000256" key="1">
    <source>
        <dbReference type="ARBA" id="ARBA00006774"/>
    </source>
</evidence>
<comment type="similarity">
    <text evidence="1 8">Belongs to the ArgJ family.</text>
</comment>
<dbReference type="Gene3D" id="3.10.20.340">
    <property type="entry name" value="ArgJ beta chain, C-terminal domain"/>
    <property type="match status" value="1"/>
</dbReference>
<evidence type="ECO:0000256" key="8">
    <source>
        <dbReference type="HAMAP-Rule" id="MF_01106"/>
    </source>
</evidence>
<evidence type="ECO:0000256" key="2">
    <source>
        <dbReference type="ARBA" id="ARBA00011475"/>
    </source>
</evidence>
<dbReference type="EC" id="2.3.1.35" evidence="8"/>
<dbReference type="FunFam" id="3.60.70.12:FF:000001">
    <property type="entry name" value="Arginine biosynthesis bifunctional protein ArgJ, chloroplastic"/>
    <property type="match status" value="1"/>
</dbReference>
<evidence type="ECO:0000256" key="5">
    <source>
        <dbReference type="ARBA" id="ARBA00022679"/>
    </source>
</evidence>
<comment type="function">
    <text evidence="8">Catalyzes two activities which are involved in the cyclic version of arginine biosynthesis: the synthesis of N-acetylglutamate from glutamate and acetyl-CoA as the acetyl donor, and of ornithine by transacetylation between N(2)-acetylornithine and glutamate.</text>
</comment>
<feature type="chain" id="PRO_5024521342" description="Arginine biosynthesis bifunctional protein ArgJ beta chain" evidence="8">
    <location>
        <begin position="216"/>
        <end position="434"/>
    </location>
</feature>
<keyword evidence="6 8" id="KW-0068">Autocatalytic cleavage</keyword>
<protein>
    <recommendedName>
        <fullName evidence="8">Arginine biosynthesis bifunctional protein ArgJ</fullName>
    </recommendedName>
    <domain>
        <recommendedName>
            <fullName evidence="8">Glutamate N-acetyltransferase</fullName>
            <ecNumber evidence="8">2.3.1.35</ecNumber>
        </recommendedName>
        <alternativeName>
            <fullName evidence="8">Ornithine acetyltransferase</fullName>
            <shortName evidence="8">OATase</shortName>
        </alternativeName>
        <alternativeName>
            <fullName evidence="8">Ornithine transacetylase</fullName>
        </alternativeName>
    </domain>
    <domain>
        <recommendedName>
            <fullName evidence="8">Amino-acid acetyltransferase</fullName>
            <ecNumber evidence="8">2.3.1.1</ecNumber>
        </recommendedName>
        <alternativeName>
            <fullName evidence="8">N-acetylglutamate synthase</fullName>
            <shortName evidence="8">AGSase</shortName>
        </alternativeName>
    </domain>
    <component>
        <recommendedName>
            <fullName evidence="8">Arginine biosynthesis bifunctional protein ArgJ alpha chain</fullName>
        </recommendedName>
    </component>
    <component>
        <recommendedName>
            <fullName evidence="8">Arginine biosynthesis bifunctional protein ArgJ beta chain</fullName>
        </recommendedName>
    </component>
</protein>
<dbReference type="SUPFAM" id="SSF56266">
    <property type="entry name" value="DmpA/ArgJ-like"/>
    <property type="match status" value="1"/>
</dbReference>
<evidence type="ECO:0000256" key="7">
    <source>
        <dbReference type="ARBA" id="ARBA00023315"/>
    </source>
</evidence>
<evidence type="ECO:0000313" key="10">
    <source>
        <dbReference type="Proteomes" id="UP000391834"/>
    </source>
</evidence>
<feature type="binding site" evidence="8">
    <location>
        <position position="303"/>
    </location>
    <ligand>
        <name>substrate</name>
    </ligand>
</feature>
<proteinExistence type="inferred from homology"/>
<dbReference type="GO" id="GO:0006592">
    <property type="term" value="P:ornithine biosynthetic process"/>
    <property type="evidence" value="ECO:0007669"/>
    <property type="project" value="TreeGrafter"/>
</dbReference>
<dbReference type="NCBIfam" id="NF003802">
    <property type="entry name" value="PRK05388.1"/>
    <property type="match status" value="1"/>
</dbReference>
<evidence type="ECO:0000256" key="6">
    <source>
        <dbReference type="ARBA" id="ARBA00022813"/>
    </source>
</evidence>
<comment type="pathway">
    <text evidence="8">Amino-acid biosynthesis; L-arginine biosynthesis; L-ornithine and N-acetyl-L-glutamate from L-glutamate and N(2)-acetyl-L-ornithine (cyclic): step 1/1.</text>
</comment>
<comment type="caution">
    <text evidence="9">The sequence shown here is derived from an EMBL/GenBank/DDBJ whole genome shotgun (WGS) entry which is preliminary data.</text>
</comment>
<feature type="site" description="Involved in the stabilization of negative charge on the oxyanion by the formation of the oxyanion hole" evidence="8">
    <location>
        <position position="140"/>
    </location>
</feature>
<feature type="binding site" evidence="8">
    <location>
        <position position="205"/>
    </location>
    <ligand>
        <name>substrate</name>
    </ligand>
</feature>
<dbReference type="InterPro" id="IPR042195">
    <property type="entry name" value="ArgJ_beta_C"/>
</dbReference>
<dbReference type="GO" id="GO:0006526">
    <property type="term" value="P:L-arginine biosynthetic process"/>
    <property type="evidence" value="ECO:0007669"/>
    <property type="project" value="UniProtKB-UniRule"/>
</dbReference>
<evidence type="ECO:0000313" key="9">
    <source>
        <dbReference type="EMBL" id="GET33987.1"/>
    </source>
</evidence>
<dbReference type="EC" id="2.3.1.1" evidence="8"/>
<comment type="catalytic activity">
    <reaction evidence="8">
        <text>L-glutamate + acetyl-CoA = N-acetyl-L-glutamate + CoA + H(+)</text>
        <dbReference type="Rhea" id="RHEA:24292"/>
        <dbReference type="ChEBI" id="CHEBI:15378"/>
        <dbReference type="ChEBI" id="CHEBI:29985"/>
        <dbReference type="ChEBI" id="CHEBI:44337"/>
        <dbReference type="ChEBI" id="CHEBI:57287"/>
        <dbReference type="ChEBI" id="CHEBI:57288"/>
        <dbReference type="EC" id="2.3.1.1"/>
    </reaction>
</comment>
<reference evidence="9 10" key="1">
    <citation type="submission" date="2019-10" db="EMBL/GenBank/DDBJ databases">
        <title>Prolixibacter strains distinguished by the presence of nitrate reductase genes were adept at nitrate-dependent anaerobic corrosion of metallic iron and carbon steel.</title>
        <authorList>
            <person name="Iino T."/>
            <person name="Shono N."/>
            <person name="Ito K."/>
            <person name="Nakamura R."/>
            <person name="Sueoka K."/>
            <person name="Harayama S."/>
            <person name="Ohkuma M."/>
        </authorList>
    </citation>
    <scope>NUCLEOTIDE SEQUENCE [LARGE SCALE GENOMIC DNA]</scope>
    <source>
        <strain evidence="9 10">JCM 13498</strain>
    </source>
</reference>
<keyword evidence="8" id="KW-0511">Multifunctional enzyme</keyword>
<comment type="subcellular location">
    <subcellularLocation>
        <location evidence="8">Cytoplasm</location>
    </subcellularLocation>
</comment>
<dbReference type="GO" id="GO:0004358">
    <property type="term" value="F:L-glutamate N-acetyltransferase activity, acting on acetyl-L-ornithine as donor"/>
    <property type="evidence" value="ECO:0007669"/>
    <property type="project" value="UniProtKB-UniRule"/>
</dbReference>
<dbReference type="PANTHER" id="PTHR23100:SF0">
    <property type="entry name" value="ARGININE BIOSYNTHESIS BIFUNCTIONAL PROTEIN ARGJ, MITOCHONDRIAL"/>
    <property type="match status" value="1"/>
</dbReference>
<dbReference type="EMBL" id="BLAX01000001">
    <property type="protein sequence ID" value="GET33987.1"/>
    <property type="molecule type" value="Genomic_DNA"/>
</dbReference>
<dbReference type="InterPro" id="IPR002813">
    <property type="entry name" value="Arg_biosynth_ArgJ"/>
</dbReference>
<dbReference type="UniPathway" id="UPA00068">
    <property type="reaction ID" value="UER00106"/>
</dbReference>
<feature type="binding site" evidence="8">
    <location>
        <position position="429"/>
    </location>
    <ligand>
        <name>substrate</name>
    </ligand>
</feature>
<accession>A0A5M4B2U5</accession>
<name>A0A5M4B2U5_9BACT</name>
<dbReference type="InterPro" id="IPR016117">
    <property type="entry name" value="ArgJ-like_dom_sf"/>
</dbReference>
<organism evidence="9 10">
    <name type="scientific">Prolixibacter bellariivorans</name>
    <dbReference type="NCBI Taxonomy" id="314319"/>
    <lineage>
        <taxon>Bacteria</taxon>
        <taxon>Pseudomonadati</taxon>
        <taxon>Bacteroidota</taxon>
        <taxon>Bacteroidia</taxon>
        <taxon>Marinilabiliales</taxon>
        <taxon>Prolixibacteraceae</taxon>
        <taxon>Prolixibacter</taxon>
    </lineage>
</organism>
<feature type="binding site" evidence="8">
    <location>
        <position position="179"/>
    </location>
    <ligand>
        <name>substrate</name>
    </ligand>
</feature>
<feature type="binding site" evidence="8">
    <location>
        <position position="434"/>
    </location>
    <ligand>
        <name>substrate</name>
    </ligand>
</feature>
<dbReference type="CDD" id="cd02152">
    <property type="entry name" value="OAT"/>
    <property type="match status" value="1"/>
</dbReference>
<dbReference type="PANTHER" id="PTHR23100">
    <property type="entry name" value="ARGININE BIOSYNTHESIS BIFUNCTIONAL PROTEIN ARGJ"/>
    <property type="match status" value="1"/>
</dbReference>
<feature type="site" description="Involved in the stabilization of negative charge on the oxyanion by the formation of the oxyanion hole" evidence="8">
    <location>
        <position position="141"/>
    </location>
</feature>
<dbReference type="AlphaFoldDB" id="A0A5M4B2U5"/>
<evidence type="ECO:0000256" key="4">
    <source>
        <dbReference type="ARBA" id="ARBA00022605"/>
    </source>
</evidence>
<dbReference type="Proteomes" id="UP000391834">
    <property type="component" value="Unassembled WGS sequence"/>
</dbReference>
<feature type="active site" description="Nucleophile" evidence="8">
    <location>
        <position position="216"/>
    </location>
</feature>
<comment type="subunit">
    <text evidence="2 8">Heterotetramer of two alpha and two beta chains.</text>
</comment>
<feature type="site" description="Cleavage; by autolysis" evidence="8">
    <location>
        <begin position="215"/>
        <end position="216"/>
    </location>
</feature>
<keyword evidence="8" id="KW-0963">Cytoplasm</keyword>
<comment type="catalytic activity">
    <reaction evidence="8">
        <text>N(2)-acetyl-L-ornithine + L-glutamate = N-acetyl-L-glutamate + L-ornithine</text>
        <dbReference type="Rhea" id="RHEA:15349"/>
        <dbReference type="ChEBI" id="CHEBI:29985"/>
        <dbReference type="ChEBI" id="CHEBI:44337"/>
        <dbReference type="ChEBI" id="CHEBI:46911"/>
        <dbReference type="ChEBI" id="CHEBI:57805"/>
        <dbReference type="EC" id="2.3.1.35"/>
    </reaction>
</comment>
<dbReference type="GO" id="GO:0004042">
    <property type="term" value="F:L-glutamate N-acetyltransferase activity"/>
    <property type="evidence" value="ECO:0007669"/>
    <property type="project" value="UniProtKB-UniRule"/>
</dbReference>